<feature type="region of interest" description="Disordered" evidence="1">
    <location>
        <begin position="127"/>
        <end position="164"/>
    </location>
</feature>
<reference evidence="2 3" key="1">
    <citation type="submission" date="2020-04" db="EMBL/GenBank/DDBJ databases">
        <authorList>
            <person name="Zhang R."/>
            <person name="Schippers A."/>
        </authorList>
    </citation>
    <scope>NUCLEOTIDE SEQUENCE [LARGE SCALE GENOMIC DNA]</scope>
    <source>
        <strain evidence="2 3">DSM 109850</strain>
    </source>
</reference>
<comment type="caution">
    <text evidence="2">The sequence shown here is derived from an EMBL/GenBank/DDBJ whole genome shotgun (WGS) entry which is preliminary data.</text>
</comment>
<proteinExistence type="predicted"/>
<evidence type="ECO:0000256" key="1">
    <source>
        <dbReference type="SAM" id="MobiDB-lite"/>
    </source>
</evidence>
<dbReference type="EMBL" id="JABBVZ010000001">
    <property type="protein sequence ID" value="NMP20800.1"/>
    <property type="molecule type" value="Genomic_DNA"/>
</dbReference>
<accession>A0A7Y0L073</accession>
<name>A0A7Y0L073_9FIRM</name>
<organism evidence="2 3">
    <name type="scientific">Sulfobacillus harzensis</name>
    <dbReference type="NCBI Taxonomy" id="2729629"/>
    <lineage>
        <taxon>Bacteria</taxon>
        <taxon>Bacillati</taxon>
        <taxon>Bacillota</taxon>
        <taxon>Clostridia</taxon>
        <taxon>Eubacteriales</taxon>
        <taxon>Clostridiales Family XVII. Incertae Sedis</taxon>
        <taxon>Sulfobacillus</taxon>
    </lineage>
</organism>
<evidence type="ECO:0000313" key="3">
    <source>
        <dbReference type="Proteomes" id="UP000533476"/>
    </source>
</evidence>
<evidence type="ECO:0008006" key="4">
    <source>
        <dbReference type="Google" id="ProtNLM"/>
    </source>
</evidence>
<protein>
    <recommendedName>
        <fullName evidence="4">Helix-turn-helix domain-containing protein</fullName>
    </recommendedName>
</protein>
<gene>
    <name evidence="2" type="ORF">HIJ39_00290</name>
</gene>
<sequence>MYYHTLSGAMLTWDEPMDAALQAFWETIVAAWRAKADYATVSRRVTSAENPLLAPTGGLITPPVWAHPVFQALMDLAYRLGIAQGALGTDGTEDLQDPFTDTWLPVSEAAIVKGVTVPGLHKAIQRGDVAARPQTPGQHRLEVSQRSLAHWTPDRMRQAARKQS</sequence>
<dbReference type="AlphaFoldDB" id="A0A7Y0L073"/>
<dbReference type="Proteomes" id="UP000533476">
    <property type="component" value="Unassembled WGS sequence"/>
</dbReference>
<dbReference type="RefSeq" id="WP_169095510.1">
    <property type="nucleotide sequence ID" value="NZ_JABBVZ010000001.1"/>
</dbReference>
<keyword evidence="3" id="KW-1185">Reference proteome</keyword>
<evidence type="ECO:0000313" key="2">
    <source>
        <dbReference type="EMBL" id="NMP20800.1"/>
    </source>
</evidence>